<feature type="domain" description="Nucleoporin Nup133/Nup155-like N-terminal" evidence="8">
    <location>
        <begin position="98"/>
        <end position="471"/>
    </location>
</feature>
<evidence type="ECO:0000313" key="10">
    <source>
        <dbReference type="Proteomes" id="UP000015104"/>
    </source>
</evidence>
<feature type="compositionally biased region" description="Polar residues" evidence="6">
    <location>
        <begin position="1"/>
        <end position="37"/>
    </location>
</feature>
<keyword evidence="10" id="KW-1185">Reference proteome</keyword>
<dbReference type="eggNOG" id="KOG1900">
    <property type="taxonomic scope" value="Eukaryota"/>
</dbReference>
<dbReference type="InterPro" id="IPR042537">
    <property type="entry name" value="Nucleoporin_Nup155_C_2"/>
</dbReference>
<dbReference type="Gene3D" id="1.20.58.1780">
    <property type="match status" value="1"/>
</dbReference>
<evidence type="ECO:0000259" key="7">
    <source>
        <dbReference type="Pfam" id="PF03177"/>
    </source>
</evidence>
<evidence type="ECO:0000256" key="3">
    <source>
        <dbReference type="ARBA" id="ARBA00022448"/>
    </source>
</evidence>
<dbReference type="FunFam" id="1.25.40.440:FF:000001">
    <property type="entry name" value="Nuclear pore complex subunit"/>
    <property type="match status" value="1"/>
</dbReference>
<comment type="similarity">
    <text evidence="2">Belongs to the non-repetitive/WGA-negative nucleoporin family.</text>
</comment>
<keyword evidence="5" id="KW-0175">Coiled coil</keyword>
<feature type="coiled-coil region" evidence="5">
    <location>
        <begin position="1220"/>
        <end position="1275"/>
    </location>
</feature>
<proteinExistence type="inferred from homology"/>
<dbReference type="GO" id="GO:0036228">
    <property type="term" value="P:protein localization to nuclear inner membrane"/>
    <property type="evidence" value="ECO:0007669"/>
    <property type="project" value="TreeGrafter"/>
</dbReference>
<keyword evidence="4" id="KW-0539">Nucleus</keyword>
<evidence type="ECO:0000256" key="4">
    <source>
        <dbReference type="ARBA" id="ARBA00023242"/>
    </source>
</evidence>
<protein>
    <recommendedName>
        <fullName evidence="11">Nucleoporin Nup133/Nup155-like N-terminal domain-containing protein</fullName>
    </recommendedName>
</protein>
<dbReference type="InterPro" id="IPR014908">
    <property type="entry name" value="Nucleoporin_Nup133/Nup155_N"/>
</dbReference>
<dbReference type="PANTHER" id="PTHR10350">
    <property type="entry name" value="NUCLEAR PORE COMPLEX PROTEIN NUP155"/>
    <property type="match status" value="1"/>
</dbReference>
<feature type="region of interest" description="Disordered" evidence="6">
    <location>
        <begin position="1"/>
        <end position="38"/>
    </location>
</feature>
<feature type="domain" description="Nucleoporin Nup133/Nup155-like C-terminal" evidence="7">
    <location>
        <begin position="729"/>
        <end position="1448"/>
    </location>
</feature>
<dbReference type="Pfam" id="PF03177">
    <property type="entry name" value="Nucleoporin_C"/>
    <property type="match status" value="1"/>
</dbReference>
<keyword evidence="3" id="KW-0813">Transport</keyword>
<dbReference type="InterPro" id="IPR042533">
    <property type="entry name" value="Nucleoporin_Nup155_C_1"/>
</dbReference>
<evidence type="ECO:0000256" key="1">
    <source>
        <dbReference type="ARBA" id="ARBA00004123"/>
    </source>
</evidence>
<dbReference type="InterPro" id="IPR036322">
    <property type="entry name" value="WD40_repeat_dom_sf"/>
</dbReference>
<dbReference type="EMBL" id="CAEY01000743">
    <property type="status" value="NOT_ANNOTATED_CDS"/>
    <property type="molecule type" value="Genomic_DNA"/>
</dbReference>
<dbReference type="EnsemblMetazoa" id="tetur28g02190.1">
    <property type="protein sequence ID" value="tetur28g02190.1"/>
    <property type="gene ID" value="tetur28g02190"/>
</dbReference>
<reference evidence="9" key="2">
    <citation type="submission" date="2015-06" db="UniProtKB">
        <authorList>
            <consortium name="EnsemblMetazoa"/>
        </authorList>
    </citation>
    <scope>IDENTIFICATION</scope>
</reference>
<name>T1KZN0_TETUR</name>
<dbReference type="Pfam" id="PF08801">
    <property type="entry name" value="Nucleoporin_N"/>
    <property type="match status" value="1"/>
</dbReference>
<feature type="compositionally biased region" description="Low complexity" evidence="6">
    <location>
        <begin position="601"/>
        <end position="614"/>
    </location>
</feature>
<dbReference type="KEGG" id="tut:107368748"/>
<evidence type="ECO:0000256" key="2">
    <source>
        <dbReference type="ARBA" id="ARBA00007373"/>
    </source>
</evidence>
<dbReference type="InterPro" id="IPR004870">
    <property type="entry name" value="Nucleoporin_Nup155"/>
</dbReference>
<evidence type="ECO:0008006" key="11">
    <source>
        <dbReference type="Google" id="ProtNLM"/>
    </source>
</evidence>
<dbReference type="GO" id="GO:0006405">
    <property type="term" value="P:RNA export from nucleus"/>
    <property type="evidence" value="ECO:0007669"/>
    <property type="project" value="TreeGrafter"/>
</dbReference>
<dbReference type="PANTHER" id="PTHR10350:SF6">
    <property type="entry name" value="NUCLEAR PORE COMPLEX PROTEIN NUP155"/>
    <property type="match status" value="1"/>
</dbReference>
<dbReference type="InterPro" id="IPR042538">
    <property type="entry name" value="Nucleoporin_Nup155_C_3"/>
</dbReference>
<organism evidence="9 10">
    <name type="scientific">Tetranychus urticae</name>
    <name type="common">Two-spotted spider mite</name>
    <dbReference type="NCBI Taxonomy" id="32264"/>
    <lineage>
        <taxon>Eukaryota</taxon>
        <taxon>Metazoa</taxon>
        <taxon>Ecdysozoa</taxon>
        <taxon>Arthropoda</taxon>
        <taxon>Chelicerata</taxon>
        <taxon>Arachnida</taxon>
        <taxon>Acari</taxon>
        <taxon>Acariformes</taxon>
        <taxon>Trombidiformes</taxon>
        <taxon>Prostigmata</taxon>
        <taxon>Eleutherengona</taxon>
        <taxon>Raphignathae</taxon>
        <taxon>Tetranychoidea</taxon>
        <taxon>Tetranychidae</taxon>
        <taxon>Tetranychus</taxon>
    </lineage>
</organism>
<dbReference type="Gene3D" id="1.20.120.1880">
    <property type="entry name" value="Nucleoporin, helical C-terminal domain"/>
    <property type="match status" value="1"/>
</dbReference>
<evidence type="ECO:0000256" key="6">
    <source>
        <dbReference type="SAM" id="MobiDB-lite"/>
    </source>
</evidence>
<gene>
    <name evidence="9" type="primary">107368748</name>
</gene>
<sequence length="1473" mass="166467">MMEMDTSTSPWAGAQSLNRSLTGSPSQPTYGTRSPPNQVIVPQELPSQLIDKYLATDANFLQIHDAIKASTGYPTISGLQDTDYPNISDLSSALGSLTQLDKITTIPLPSGIVEQFNHVQQNCEMGIFTEIKRAWLTVDSTIYLWSYDNGSDMAYYDGLTEVIIGVALLKPKPGIFKDNIKYVLCLTTLVEIVLLGIQYRESGTEMIDDLHVDFEPLFTIATDNTAMPVIQGTDDGRIFLGGKDGSLYEAMYQAHETWFRKKSWKINHSSSTLSFLVPSLLSFYDKNPIVQIEIDNSRHILFTRSEKGTIEVYDLGTDGKDMAKVATKSAHAISSQAASLARNIEAENFRTISHICAVSESESTFINLIGFTETGIRIYFSTNNTQKYEQRPDSLNIVHIRLPPGYSAASPPQRPSNIYLASYARSTTIMVSVTSDGRAILWTLSSDAFAFDNQLMELFSVHPISSRVWRMREESKPLLIKKYIPINVGINKVVNLEPPVMITQDFEDQRKFIFLSSQGVHIAYKPRPVDHLKQLLVDNQGFENEAVKSFFRLYGEAQSCCMALSIACQTTSPVEKHVAEWATLAFFRYGGDPQVLTAPNQTPQSQQQPVIQSTGTPSHSISQQFTPHIANLGGQVSTPISSTPRFSSPLRTVPASPIARSTSVIKTAPHHDPAQFTPSSSVIRNRQSYIANQSGLYGQQAHPFNETLISGKPTSPPAQQVQYGMSNKLIGLYLYVARVIRPIWNLNCVKSEPIKPPPKEGLKENISCAISDAEMRVYLEKLNNLKQFLIKNIQFSPIPDNEMPHYSESTTITFSSPNQINPIIERASFNNVLTLIKRCLETIGLLRITYEHKFPEIVKNLSPDIIAKLKGTTFRSLINEGEDICVHLASSLVQKYIEDSVSTDSISRRLNEACPSIFKHENALQAKAHETLIKARRTKDDTERFKLINEALTTFKSIGARANLKQACDLLKTVHAYVDIVNLCLNTALLRDKENIGMYFHKNSGNVIQQFQSATSNRTFYPYDTKYFGDEKQASIISSRLECYRIILDTYEHLLQLVEHPMCNVAQPTSSQKDNEDYIPPLTKEEALNYSKAVLKAAIASDDELAHVTIYDWLYDHQQVDKLLEIQSSYLENYLKTKAAHFGESTQLMDLLWMYYERNGNFRAAAHILDDLAERYGSESDLLKRLEYLSRAIICLKSCQSHPGLAVTNEKHFKPSGELLHDLEEKMEVARLQLQVMENLSQRADASTPNIKEAIKKLNEELLDITLLYNEYAEKFDLPECQLAIVYAASFNDPDLIRSLWKRIFDKELADSSNKPISVRKTLLVNKLQHLCKLYLPCERYFPLDFIIQYLENITQPMEFERSWLAASLLSCGIGFSQLVDIYHKLYQSRDPTISWYKKSIQLLEVSHWLFSKFCESPLLVTLTERRQFTAKCLDLIAEYVIDLQSNNLSDPQVSHLISQFRDIQAKLEGMTF</sequence>
<evidence type="ECO:0000259" key="8">
    <source>
        <dbReference type="Pfam" id="PF08801"/>
    </source>
</evidence>
<dbReference type="GO" id="GO:0017056">
    <property type="term" value="F:structural constituent of nuclear pore"/>
    <property type="evidence" value="ECO:0007669"/>
    <property type="project" value="InterPro"/>
</dbReference>
<reference evidence="10" key="1">
    <citation type="submission" date="2011-08" db="EMBL/GenBank/DDBJ databases">
        <authorList>
            <person name="Rombauts S."/>
        </authorList>
    </citation>
    <scope>NUCLEOTIDE SEQUENCE</scope>
    <source>
        <strain evidence="10">London</strain>
    </source>
</reference>
<accession>T1KZN0</accession>
<dbReference type="Proteomes" id="UP000015104">
    <property type="component" value="Unassembled WGS sequence"/>
</dbReference>
<dbReference type="InterPro" id="IPR007187">
    <property type="entry name" value="Nucleoporin_Nup133/Nup155_C"/>
</dbReference>
<dbReference type="HOGENOM" id="CLU_000429_0_0_1"/>
<dbReference type="OrthoDB" id="338970at2759"/>
<dbReference type="STRING" id="32264.T1KZN0"/>
<feature type="region of interest" description="Disordered" evidence="6">
    <location>
        <begin position="600"/>
        <end position="621"/>
    </location>
</feature>
<dbReference type="OMA" id="SWAPFQK"/>
<dbReference type="GO" id="GO:0000972">
    <property type="term" value="P:transcription-dependent tethering of RNA polymerase II gene DNA at nuclear periphery"/>
    <property type="evidence" value="ECO:0007669"/>
    <property type="project" value="TreeGrafter"/>
</dbReference>
<evidence type="ECO:0000313" key="9">
    <source>
        <dbReference type="EnsemblMetazoa" id="tetur28g02190.1"/>
    </source>
</evidence>
<dbReference type="Gene3D" id="1.25.40.440">
    <property type="entry name" value="Nucleoporin, helical domain, central subdomain"/>
    <property type="match status" value="1"/>
</dbReference>
<dbReference type="GO" id="GO:0006606">
    <property type="term" value="P:protein import into nucleus"/>
    <property type="evidence" value="ECO:0007669"/>
    <property type="project" value="TreeGrafter"/>
</dbReference>
<dbReference type="SUPFAM" id="SSF50978">
    <property type="entry name" value="WD40 repeat-like"/>
    <property type="match status" value="1"/>
</dbReference>
<comment type="subcellular location">
    <subcellularLocation>
        <location evidence="1">Nucleus</location>
    </subcellularLocation>
</comment>
<evidence type="ECO:0000256" key="5">
    <source>
        <dbReference type="SAM" id="Coils"/>
    </source>
</evidence>
<dbReference type="GO" id="GO:0044611">
    <property type="term" value="C:nuclear pore inner ring"/>
    <property type="evidence" value="ECO:0007669"/>
    <property type="project" value="TreeGrafter"/>
</dbReference>
<dbReference type="Gene3D" id="1.25.40.450">
    <property type="entry name" value="Nucleoporin, helical domain, N-terminal subdomain"/>
    <property type="match status" value="1"/>
</dbReference>